<dbReference type="Gene3D" id="3.40.30.120">
    <property type="match status" value="1"/>
</dbReference>
<keyword evidence="2" id="KW-0285">Flavoprotein</keyword>
<dbReference type="SUPFAM" id="SSF51905">
    <property type="entry name" value="FAD/NAD(P)-binding domain"/>
    <property type="match status" value="1"/>
</dbReference>
<dbReference type="InterPro" id="IPR036188">
    <property type="entry name" value="FAD/NAD-bd_sf"/>
</dbReference>
<evidence type="ECO:0000313" key="6">
    <source>
        <dbReference type="Proteomes" id="UP000287756"/>
    </source>
</evidence>
<dbReference type="Gene3D" id="3.30.70.2450">
    <property type="match status" value="1"/>
</dbReference>
<dbReference type="OrthoDB" id="9766816at2"/>
<dbReference type="PANTHER" id="PTHR43004">
    <property type="entry name" value="TRK SYSTEM POTASSIUM UPTAKE PROTEIN"/>
    <property type="match status" value="1"/>
</dbReference>
<dbReference type="InterPro" id="IPR050641">
    <property type="entry name" value="RIFMO-like"/>
</dbReference>
<evidence type="ECO:0000259" key="4">
    <source>
        <dbReference type="Pfam" id="PF01494"/>
    </source>
</evidence>
<dbReference type="Pfam" id="PF01494">
    <property type="entry name" value="FAD_binding_3"/>
    <property type="match status" value="1"/>
</dbReference>
<dbReference type="GO" id="GO:0016709">
    <property type="term" value="F:oxidoreductase activity, acting on paired donors, with incorporation or reduction of molecular oxygen, NAD(P)H as one donor, and incorporation of one atom of oxygen"/>
    <property type="evidence" value="ECO:0007669"/>
    <property type="project" value="UniProtKB-ARBA"/>
</dbReference>
<dbReference type="EMBL" id="CP026118">
    <property type="protein sequence ID" value="QAS51233.1"/>
    <property type="molecule type" value="Genomic_DNA"/>
</dbReference>
<proteinExistence type="predicted"/>
<feature type="domain" description="FAD-binding" evidence="4">
    <location>
        <begin position="7"/>
        <end position="345"/>
    </location>
</feature>
<dbReference type="KEGG" id="hli:HLI_02915"/>
<dbReference type="Proteomes" id="UP000287756">
    <property type="component" value="Chromosome"/>
</dbReference>
<dbReference type="InterPro" id="IPR002938">
    <property type="entry name" value="FAD-bd"/>
</dbReference>
<sequence length="542" mass="61700">MFMQELDTDVLIVGAGPTGLMMANQLNKYGIRYRIIDQKNRRSLYSKALVVHARTIEMLEILGVEDKWINESFISKQLNFYYNDESLFTIDFSLLRKKTDFPFLSILPQSETEKLLENNLPAETVQWSTKLIDIQNHEDSARATVMKGGEEYDICARYVIGCDGAHSKTRKLAQMPFEGESENITVMLGDVEINEPSLNNKLSLISTQRGLLFFAPFQNNYTRVIAIDFDKQGSNFPEEVTLDEIQASVTKLYPESLQLENPFWLSSFTASHRQVPSYKDKRVFFAGDAAHIHNPLGGQGMNVGIQDAVNISWKLAYVLKYHLSPSLLDTYQEERKPVAQDVIKATDRLIQVMSIQNKYAIKARNKAMQVFLNNHTIQKKIASRLSQIEVDYTFTSFSKQMRKRTEAKKSTTGERIPNIGLHTLRNEKSDLYDLLRSGECLLLVYTDESGLPQVKEQVMKALQVFYQKVGDFLTPVFIIQNDVQGKNDNDEAIYFDIKGEVKDRLGLSNGDVMIIRPDAYSLVHTSSNQAGNLKEALVNYFG</sequence>
<protein>
    <recommendedName>
        <fullName evidence="4">FAD-binding domain-containing protein</fullName>
    </recommendedName>
</protein>
<dbReference type="GO" id="GO:0071949">
    <property type="term" value="F:FAD binding"/>
    <property type="evidence" value="ECO:0007669"/>
    <property type="project" value="InterPro"/>
</dbReference>
<dbReference type="Gene3D" id="3.50.50.60">
    <property type="entry name" value="FAD/NAD(P)-binding domain"/>
    <property type="match status" value="2"/>
</dbReference>
<evidence type="ECO:0000313" key="5">
    <source>
        <dbReference type="EMBL" id="QAS51233.1"/>
    </source>
</evidence>
<keyword evidence="3" id="KW-0274">FAD</keyword>
<comment type="cofactor">
    <cofactor evidence="1">
        <name>FAD</name>
        <dbReference type="ChEBI" id="CHEBI:57692"/>
    </cofactor>
</comment>
<gene>
    <name evidence="5" type="ORF">HLI_02915</name>
</gene>
<evidence type="ECO:0000256" key="1">
    <source>
        <dbReference type="ARBA" id="ARBA00001974"/>
    </source>
</evidence>
<accession>A0A410M982</accession>
<reference evidence="5 6" key="1">
    <citation type="submission" date="2018-01" db="EMBL/GenBank/DDBJ databases">
        <title>The whole genome sequencing and assembly of Halobacillus litoralis ERB031 strain.</title>
        <authorList>
            <person name="Lee S.-J."/>
            <person name="Park M.-K."/>
            <person name="Kim J.-Y."/>
            <person name="Lee Y.-J."/>
            <person name="Yi H."/>
            <person name="Bahn Y.-S."/>
            <person name="Kim J.F."/>
            <person name="Lee D.-W."/>
        </authorList>
    </citation>
    <scope>NUCLEOTIDE SEQUENCE [LARGE SCALE GENOMIC DNA]</scope>
    <source>
        <strain evidence="5 6">ERB 031</strain>
    </source>
</reference>
<name>A0A410M982_9BACI</name>
<dbReference type="PRINTS" id="PR00420">
    <property type="entry name" value="RNGMNOXGNASE"/>
</dbReference>
<evidence type="ECO:0000256" key="2">
    <source>
        <dbReference type="ARBA" id="ARBA00022630"/>
    </source>
</evidence>
<dbReference type="PANTHER" id="PTHR43004:SF19">
    <property type="entry name" value="BINDING MONOOXYGENASE, PUTATIVE (JCVI)-RELATED"/>
    <property type="match status" value="1"/>
</dbReference>
<dbReference type="AlphaFoldDB" id="A0A410M982"/>
<organism evidence="5 6">
    <name type="scientific">Halobacillus litoralis</name>
    <dbReference type="NCBI Taxonomy" id="45668"/>
    <lineage>
        <taxon>Bacteria</taxon>
        <taxon>Bacillati</taxon>
        <taxon>Bacillota</taxon>
        <taxon>Bacilli</taxon>
        <taxon>Bacillales</taxon>
        <taxon>Bacillaceae</taxon>
        <taxon>Halobacillus</taxon>
    </lineage>
</organism>
<evidence type="ECO:0000256" key="3">
    <source>
        <dbReference type="ARBA" id="ARBA00022827"/>
    </source>
</evidence>